<dbReference type="Pfam" id="PF00881">
    <property type="entry name" value="Nitroreductase"/>
    <property type="match status" value="1"/>
</dbReference>
<gene>
    <name evidence="7" type="ORF">CPZ25_000460</name>
</gene>
<accession>A0A4V1GLH8</accession>
<protein>
    <submittedName>
        <fullName evidence="7">Proton-conducting membrane transporter</fullName>
    </submittedName>
</protein>
<dbReference type="InterPro" id="IPR000415">
    <property type="entry name" value="Nitroreductase-like"/>
</dbReference>
<evidence type="ECO:0000313" key="7">
    <source>
        <dbReference type="EMBL" id="QCT69836.1"/>
    </source>
</evidence>
<keyword evidence="4" id="KW-0288">FMN</keyword>
<proteinExistence type="inferred from homology"/>
<evidence type="ECO:0000313" key="8">
    <source>
        <dbReference type="Proteomes" id="UP000218387"/>
    </source>
</evidence>
<dbReference type="PANTHER" id="PTHR43673:SF2">
    <property type="entry name" value="NITROREDUCTASE"/>
    <property type="match status" value="1"/>
</dbReference>
<feature type="domain" description="Nitroreductase" evidence="6">
    <location>
        <begin position="20"/>
        <end position="175"/>
    </location>
</feature>
<dbReference type="EMBL" id="CP029487">
    <property type="protein sequence ID" value="QCT69836.1"/>
    <property type="molecule type" value="Genomic_DNA"/>
</dbReference>
<dbReference type="SUPFAM" id="SSF55469">
    <property type="entry name" value="FMN-dependent nitroreductase-like"/>
    <property type="match status" value="1"/>
</dbReference>
<evidence type="ECO:0000256" key="4">
    <source>
        <dbReference type="ARBA" id="ARBA00022643"/>
    </source>
</evidence>
<keyword evidence="5" id="KW-0560">Oxidoreductase</keyword>
<evidence type="ECO:0000256" key="3">
    <source>
        <dbReference type="ARBA" id="ARBA00022630"/>
    </source>
</evidence>
<comment type="cofactor">
    <cofactor evidence="1">
        <name>FMN</name>
        <dbReference type="ChEBI" id="CHEBI:58210"/>
    </cofactor>
</comment>
<dbReference type="Proteomes" id="UP000218387">
    <property type="component" value="Chromosome"/>
</dbReference>
<organism evidence="7 8">
    <name type="scientific">Eubacterium maltosivorans</name>
    <dbReference type="NCBI Taxonomy" id="2041044"/>
    <lineage>
        <taxon>Bacteria</taxon>
        <taxon>Bacillati</taxon>
        <taxon>Bacillota</taxon>
        <taxon>Clostridia</taxon>
        <taxon>Eubacteriales</taxon>
        <taxon>Eubacteriaceae</taxon>
        <taxon>Eubacterium</taxon>
    </lineage>
</organism>
<dbReference type="GO" id="GO:0016491">
    <property type="term" value="F:oxidoreductase activity"/>
    <property type="evidence" value="ECO:0007669"/>
    <property type="project" value="UniProtKB-KW"/>
</dbReference>
<dbReference type="PANTHER" id="PTHR43673">
    <property type="entry name" value="NAD(P)H NITROREDUCTASE YDGI-RELATED"/>
    <property type="match status" value="1"/>
</dbReference>
<dbReference type="KEGG" id="emt:CPZ25_000460"/>
<keyword evidence="3" id="KW-0285">Flavoprotein</keyword>
<keyword evidence="8" id="KW-1185">Reference proteome</keyword>
<evidence type="ECO:0000256" key="1">
    <source>
        <dbReference type="ARBA" id="ARBA00001917"/>
    </source>
</evidence>
<dbReference type="AlphaFoldDB" id="A0A4V1GLH8"/>
<evidence type="ECO:0000256" key="5">
    <source>
        <dbReference type="ARBA" id="ARBA00023002"/>
    </source>
</evidence>
<dbReference type="Gene3D" id="3.40.109.10">
    <property type="entry name" value="NADH Oxidase"/>
    <property type="match status" value="1"/>
</dbReference>
<sequence length="193" mass="21240">MMEVTMETIQMISNPTMSSILNRRSIRKYKQESVGMSELATIMEAALQAPTGRNEQSCDIIMVQDKDLLTEMNAGFKAYANEHGSRYDLSADNYSVYYHAPAFAFIVGDTANKWRYVDGGIVVENMALAAESMGVGTCIIGMILDYMTSEDGAAMMKKIGAPEGYEFIIGLALGYPDEAPEAKPRDGSKVRFL</sequence>
<evidence type="ECO:0000256" key="2">
    <source>
        <dbReference type="ARBA" id="ARBA00007118"/>
    </source>
</evidence>
<name>A0A4V1GLH8_EUBML</name>
<reference evidence="7 8" key="1">
    <citation type="submission" date="2018-05" db="EMBL/GenBank/DDBJ databases">
        <title>Genome comparison of Eubacterium sp.</title>
        <authorList>
            <person name="Feng Y."/>
            <person name="Sanchez-Andrea I."/>
            <person name="Stams A.J.M."/>
            <person name="De Vos W.M."/>
        </authorList>
    </citation>
    <scope>NUCLEOTIDE SEQUENCE [LARGE SCALE GENOMIC DNA]</scope>
    <source>
        <strain evidence="7 8">YI</strain>
    </source>
</reference>
<evidence type="ECO:0000259" key="6">
    <source>
        <dbReference type="Pfam" id="PF00881"/>
    </source>
</evidence>
<dbReference type="InterPro" id="IPR029479">
    <property type="entry name" value="Nitroreductase"/>
</dbReference>
<comment type="similarity">
    <text evidence="2">Belongs to the nitroreductase family.</text>
</comment>